<dbReference type="GO" id="GO:0006220">
    <property type="term" value="P:pyrimidine nucleotide metabolic process"/>
    <property type="evidence" value="ECO:0007669"/>
    <property type="project" value="UniProtKB-UniRule"/>
</dbReference>
<dbReference type="RefSeq" id="WP_095405124.1">
    <property type="nucleotide sequence ID" value="NZ_NOJZ02000039.1"/>
</dbReference>
<dbReference type="InterPro" id="IPR003136">
    <property type="entry name" value="Cytidylate_kin"/>
</dbReference>
<comment type="similarity">
    <text evidence="1 8">Belongs to the cytidylate kinase family. Type 1 subfamily.</text>
</comment>
<dbReference type="Proteomes" id="UP000243494">
    <property type="component" value="Unassembled WGS sequence"/>
</dbReference>
<feature type="binding site" evidence="8">
    <location>
        <begin position="10"/>
        <end position="18"/>
    </location>
    <ligand>
        <name>ATP</name>
        <dbReference type="ChEBI" id="CHEBI:30616"/>
    </ligand>
</feature>
<evidence type="ECO:0000256" key="3">
    <source>
        <dbReference type="ARBA" id="ARBA00022741"/>
    </source>
</evidence>
<name>A0A371IQ07_9FIRM</name>
<dbReference type="CDD" id="cd02020">
    <property type="entry name" value="CMPK"/>
    <property type="match status" value="1"/>
</dbReference>
<protein>
    <recommendedName>
        <fullName evidence="8">Cytidylate kinase</fullName>
        <shortName evidence="8">CK</shortName>
        <ecNumber evidence="8">2.7.4.25</ecNumber>
    </recommendedName>
    <alternativeName>
        <fullName evidence="8">Cytidine monophosphate kinase</fullName>
        <shortName evidence="8">CMP kinase</shortName>
    </alternativeName>
</protein>
<dbReference type="EMBL" id="NOJZ02000039">
    <property type="protein sequence ID" value="RDY22565.1"/>
    <property type="molecule type" value="Genomic_DNA"/>
</dbReference>
<dbReference type="Pfam" id="PF02224">
    <property type="entry name" value="Cytidylate_kin"/>
    <property type="match status" value="1"/>
</dbReference>
<comment type="catalytic activity">
    <reaction evidence="6 8">
        <text>dCMP + ATP = dCDP + ADP</text>
        <dbReference type="Rhea" id="RHEA:25094"/>
        <dbReference type="ChEBI" id="CHEBI:30616"/>
        <dbReference type="ChEBI" id="CHEBI:57566"/>
        <dbReference type="ChEBI" id="CHEBI:58593"/>
        <dbReference type="ChEBI" id="CHEBI:456216"/>
        <dbReference type="EC" id="2.7.4.25"/>
    </reaction>
</comment>
<keyword evidence="4 8" id="KW-0418">Kinase</keyword>
<comment type="catalytic activity">
    <reaction evidence="7 8">
        <text>CMP + ATP = CDP + ADP</text>
        <dbReference type="Rhea" id="RHEA:11600"/>
        <dbReference type="ChEBI" id="CHEBI:30616"/>
        <dbReference type="ChEBI" id="CHEBI:58069"/>
        <dbReference type="ChEBI" id="CHEBI:60377"/>
        <dbReference type="ChEBI" id="CHEBI:456216"/>
        <dbReference type="EC" id="2.7.4.25"/>
    </reaction>
</comment>
<feature type="domain" description="Cytidylate kinase" evidence="9">
    <location>
        <begin position="6"/>
        <end position="215"/>
    </location>
</feature>
<evidence type="ECO:0000313" key="11">
    <source>
        <dbReference type="Proteomes" id="UP000243494"/>
    </source>
</evidence>
<dbReference type="GO" id="GO:0005737">
    <property type="term" value="C:cytoplasm"/>
    <property type="evidence" value="ECO:0007669"/>
    <property type="project" value="UniProtKB-SubCell"/>
</dbReference>
<dbReference type="GO" id="GO:0036431">
    <property type="term" value="F:dCMP kinase activity"/>
    <property type="evidence" value="ECO:0007669"/>
    <property type="project" value="InterPro"/>
</dbReference>
<keyword evidence="8" id="KW-0963">Cytoplasm</keyword>
<evidence type="ECO:0000256" key="4">
    <source>
        <dbReference type="ARBA" id="ARBA00022777"/>
    </source>
</evidence>
<evidence type="ECO:0000256" key="7">
    <source>
        <dbReference type="ARBA" id="ARBA00048478"/>
    </source>
</evidence>
<evidence type="ECO:0000259" key="9">
    <source>
        <dbReference type="Pfam" id="PF02224"/>
    </source>
</evidence>
<accession>A0A371IQ07</accession>
<evidence type="ECO:0000256" key="5">
    <source>
        <dbReference type="ARBA" id="ARBA00022840"/>
    </source>
</evidence>
<dbReference type="GO" id="GO:0005524">
    <property type="term" value="F:ATP binding"/>
    <property type="evidence" value="ECO:0007669"/>
    <property type="project" value="UniProtKB-UniRule"/>
</dbReference>
<sequence length="216" mass="24333">MSNLVIAVDGPAGAGKSTIAKIIANNLGINYIDTGAMYRAITYKCLKNSIDINNEEEVIKIAKVTDIDFRDNNIYLDSEIVNEEIRTMEVSNNVSNVAKIKEVRYLMVDVQREIGKRNSVILDGRDIGSYVFPNADYKFYLVATPKERGSRRYKELVEKGYDITLEEIINDIIKRDEIDSNRDFAPLVKANDAIEIDTTGKSIQNVVDEVVSKINM</sequence>
<dbReference type="EC" id="2.7.4.25" evidence="8"/>
<comment type="caution">
    <text evidence="10">The sequence shown here is derived from an EMBL/GenBank/DDBJ whole genome shotgun (WGS) entry which is preliminary data.</text>
</comment>
<dbReference type="NCBIfam" id="TIGR00017">
    <property type="entry name" value="cmk"/>
    <property type="match status" value="1"/>
</dbReference>
<dbReference type="GO" id="GO:0036430">
    <property type="term" value="F:CMP kinase activity"/>
    <property type="evidence" value="ECO:0007669"/>
    <property type="project" value="RHEA"/>
</dbReference>
<evidence type="ECO:0000256" key="8">
    <source>
        <dbReference type="HAMAP-Rule" id="MF_00238"/>
    </source>
</evidence>
<dbReference type="OrthoDB" id="9807434at2"/>
<organism evidence="10 11">
    <name type="scientific">Romboutsia maritimum</name>
    <dbReference type="NCBI Taxonomy" id="2020948"/>
    <lineage>
        <taxon>Bacteria</taxon>
        <taxon>Bacillati</taxon>
        <taxon>Bacillota</taxon>
        <taxon>Clostridia</taxon>
        <taxon>Peptostreptococcales</taxon>
        <taxon>Peptostreptococcaceae</taxon>
        <taxon>Romboutsia</taxon>
    </lineage>
</organism>
<dbReference type="SUPFAM" id="SSF52540">
    <property type="entry name" value="P-loop containing nucleoside triphosphate hydrolases"/>
    <property type="match status" value="1"/>
</dbReference>
<evidence type="ECO:0000256" key="1">
    <source>
        <dbReference type="ARBA" id="ARBA00009427"/>
    </source>
</evidence>
<dbReference type="AlphaFoldDB" id="A0A371IQ07"/>
<reference evidence="10 11" key="1">
    <citation type="journal article" date="2017" name="Genome Announc.">
        <title>Draft Genome Sequence of Romboutsia maritimum sp. nov. Strain CCRI-22766(T), Isolated from Coastal Estuarine Mud.</title>
        <authorList>
            <person name="Maheux A.F."/>
            <person name="Boudreau D.K."/>
            <person name="Berube E."/>
            <person name="Boissinot M."/>
            <person name="Raymond F."/>
            <person name="Brodeur S."/>
            <person name="Corbeil J."/>
            <person name="Brightwell G."/>
            <person name="Broda D."/>
            <person name="Omar R.F."/>
            <person name="Bergeron M.G."/>
        </authorList>
    </citation>
    <scope>NUCLEOTIDE SEQUENCE [LARGE SCALE GENOMIC DNA]</scope>
    <source>
        <strain evidence="10 11">CCRI-22766</strain>
    </source>
</reference>
<evidence type="ECO:0000256" key="6">
    <source>
        <dbReference type="ARBA" id="ARBA00047615"/>
    </source>
</evidence>
<dbReference type="InterPro" id="IPR011994">
    <property type="entry name" value="Cytidylate_kinase_dom"/>
</dbReference>
<proteinExistence type="inferred from homology"/>
<keyword evidence="5 8" id="KW-0067">ATP-binding</keyword>
<keyword evidence="2 8" id="KW-0808">Transferase</keyword>
<dbReference type="InterPro" id="IPR027417">
    <property type="entry name" value="P-loop_NTPase"/>
</dbReference>
<dbReference type="Gene3D" id="3.40.50.300">
    <property type="entry name" value="P-loop containing nucleotide triphosphate hydrolases"/>
    <property type="match status" value="1"/>
</dbReference>
<comment type="subcellular location">
    <subcellularLocation>
        <location evidence="8">Cytoplasm</location>
    </subcellularLocation>
</comment>
<keyword evidence="3 8" id="KW-0547">Nucleotide-binding</keyword>
<evidence type="ECO:0000313" key="10">
    <source>
        <dbReference type="EMBL" id="RDY22565.1"/>
    </source>
</evidence>
<evidence type="ECO:0000256" key="2">
    <source>
        <dbReference type="ARBA" id="ARBA00022679"/>
    </source>
</evidence>
<gene>
    <name evidence="8" type="primary">cmk</name>
    <name evidence="10" type="ORF">CHF27_012765</name>
</gene>
<keyword evidence="11" id="KW-1185">Reference proteome</keyword>
<dbReference type="HAMAP" id="MF_00238">
    <property type="entry name" value="Cytidyl_kinase_type1"/>
    <property type="match status" value="1"/>
</dbReference>